<dbReference type="RefSeq" id="WP_153128155.1">
    <property type="nucleotide sequence ID" value="NZ_DAWDMP010000004.1"/>
</dbReference>
<dbReference type="Proteomes" id="UP001205531">
    <property type="component" value="Unassembled WGS sequence"/>
</dbReference>
<dbReference type="EMBL" id="JANDWZ010000039">
    <property type="protein sequence ID" value="MCP9565534.1"/>
    <property type="molecule type" value="Genomic_DNA"/>
</dbReference>
<protein>
    <submittedName>
        <fullName evidence="2">Uncharacterized protein</fullName>
    </submittedName>
</protein>
<keyword evidence="1" id="KW-1133">Transmembrane helix</keyword>
<gene>
    <name evidence="2" type="ORF">NNC64_13415</name>
</gene>
<feature type="transmembrane region" description="Helical" evidence="1">
    <location>
        <begin position="6"/>
        <end position="24"/>
    </location>
</feature>
<name>A0AAW5IM03_9BACT</name>
<evidence type="ECO:0000313" key="3">
    <source>
        <dbReference type="Proteomes" id="UP001205531"/>
    </source>
</evidence>
<reference evidence="2" key="1">
    <citation type="submission" date="2022-07" db="EMBL/GenBank/DDBJ databases">
        <title>Prevotella copri.</title>
        <authorList>
            <person name="Yang C."/>
        </authorList>
    </citation>
    <scope>NUCLEOTIDE SEQUENCE</scope>
    <source>
        <strain evidence="2">HF2107</strain>
    </source>
</reference>
<sequence length="52" mass="5577">MKEIKIVGTFCTGVVLVILSMYYMSRNSTISDQVFLDNIEALSGGENGGGDC</sequence>
<evidence type="ECO:0000313" key="2">
    <source>
        <dbReference type="EMBL" id="MCP9565534.1"/>
    </source>
</evidence>
<comment type="caution">
    <text evidence="2">The sequence shown here is derived from an EMBL/GenBank/DDBJ whole genome shotgun (WGS) entry which is preliminary data.</text>
</comment>
<dbReference type="AlphaFoldDB" id="A0AAW5IM03"/>
<proteinExistence type="predicted"/>
<organism evidence="2 3">
    <name type="scientific">Segatella copri</name>
    <dbReference type="NCBI Taxonomy" id="165179"/>
    <lineage>
        <taxon>Bacteria</taxon>
        <taxon>Pseudomonadati</taxon>
        <taxon>Bacteroidota</taxon>
        <taxon>Bacteroidia</taxon>
        <taxon>Bacteroidales</taxon>
        <taxon>Prevotellaceae</taxon>
        <taxon>Segatella</taxon>
    </lineage>
</organism>
<keyword evidence="1" id="KW-0472">Membrane</keyword>
<evidence type="ECO:0000256" key="1">
    <source>
        <dbReference type="SAM" id="Phobius"/>
    </source>
</evidence>
<accession>A0AAW5IM03</accession>
<keyword evidence="1" id="KW-0812">Transmembrane</keyword>